<accession>A0A493TIR2</accession>
<evidence type="ECO:0000313" key="2">
    <source>
        <dbReference type="Proteomes" id="UP000016666"/>
    </source>
</evidence>
<name>A0A493TIR2_ANAPP</name>
<reference evidence="1" key="2">
    <citation type="submission" date="2025-08" db="UniProtKB">
        <authorList>
            <consortium name="Ensembl"/>
        </authorList>
    </citation>
    <scope>IDENTIFICATION</scope>
</reference>
<dbReference type="Proteomes" id="UP000016666">
    <property type="component" value="Unassembled WGS sequence"/>
</dbReference>
<reference evidence="2" key="1">
    <citation type="submission" date="2017-10" db="EMBL/GenBank/DDBJ databases">
        <title>A new Pekin duck reference genome.</title>
        <authorList>
            <person name="Hou Z.-C."/>
            <person name="Zhou Z.-K."/>
            <person name="Zhu F."/>
            <person name="Hou S.-S."/>
        </authorList>
    </citation>
    <scope>NUCLEOTIDE SEQUENCE [LARGE SCALE GENOMIC DNA]</scope>
</reference>
<evidence type="ECO:0000313" key="1">
    <source>
        <dbReference type="Ensembl" id="ENSAPLP00000025786.1"/>
    </source>
</evidence>
<sequence>MVFDSKANKHWTEQAVLMLLDGNVAKTDALIMLDSKTEVYFFWPFPDWLHHAQHQ</sequence>
<proteinExistence type="predicted"/>
<keyword evidence="2" id="KW-1185">Reference proteome</keyword>
<organism evidence="1 2">
    <name type="scientific">Anas platyrhynchos platyrhynchos</name>
    <name type="common">Northern mallard</name>
    <dbReference type="NCBI Taxonomy" id="8840"/>
    <lineage>
        <taxon>Eukaryota</taxon>
        <taxon>Metazoa</taxon>
        <taxon>Chordata</taxon>
        <taxon>Craniata</taxon>
        <taxon>Vertebrata</taxon>
        <taxon>Euteleostomi</taxon>
        <taxon>Archelosauria</taxon>
        <taxon>Archosauria</taxon>
        <taxon>Dinosauria</taxon>
        <taxon>Saurischia</taxon>
        <taxon>Theropoda</taxon>
        <taxon>Coelurosauria</taxon>
        <taxon>Aves</taxon>
        <taxon>Neognathae</taxon>
        <taxon>Galloanserae</taxon>
        <taxon>Anseriformes</taxon>
        <taxon>Anatidae</taxon>
        <taxon>Anatinae</taxon>
        <taxon>Anas</taxon>
    </lineage>
</organism>
<protein>
    <submittedName>
        <fullName evidence="1">Uncharacterized protein</fullName>
    </submittedName>
</protein>
<dbReference type="AlphaFoldDB" id="A0A493TIR2"/>
<reference evidence="1" key="3">
    <citation type="submission" date="2025-09" db="UniProtKB">
        <authorList>
            <consortium name="Ensembl"/>
        </authorList>
    </citation>
    <scope>IDENTIFICATION</scope>
</reference>
<dbReference type="Ensembl" id="ENSAPLT00000034145.1">
    <property type="protein sequence ID" value="ENSAPLP00000025786.1"/>
    <property type="gene ID" value="ENSAPLG00000030715.1"/>
</dbReference>